<keyword evidence="2" id="KW-1185">Reference proteome</keyword>
<proteinExistence type="predicted"/>
<evidence type="ECO:0000313" key="1">
    <source>
        <dbReference type="EMBL" id="PTN03484.1"/>
    </source>
</evidence>
<reference evidence="1 2" key="1">
    <citation type="submission" date="2018-04" db="EMBL/GenBank/DDBJ databases">
        <title>Genomic Encyclopedia of Archaeal and Bacterial Type Strains, Phase II (KMG-II): from individual species to whole genera.</title>
        <authorList>
            <person name="Goeker M."/>
        </authorList>
    </citation>
    <scope>NUCLEOTIDE SEQUENCE [LARGE SCALE GENOMIC DNA]</scope>
    <source>
        <strain evidence="1 2">DSM 18064</strain>
    </source>
</reference>
<dbReference type="GO" id="GO:0006355">
    <property type="term" value="P:regulation of DNA-templated transcription"/>
    <property type="evidence" value="ECO:0007669"/>
    <property type="project" value="InterPro"/>
</dbReference>
<dbReference type="Proteomes" id="UP000243859">
    <property type="component" value="Unassembled WGS sequence"/>
</dbReference>
<dbReference type="AlphaFoldDB" id="A0A2T5BV82"/>
<evidence type="ECO:0000313" key="2">
    <source>
        <dbReference type="Proteomes" id="UP000243859"/>
    </source>
</evidence>
<name>A0A2T5BV82_9RHOB</name>
<sequence length="57" mass="6350">MPPFLLMAQYDGKAVIPAGIVCRDYFSDLTVQKFFRKVSAGKIDLSLVRSERSQKGA</sequence>
<dbReference type="InterPro" id="IPR020518">
    <property type="entry name" value="Tscrpt_reg_PrtN"/>
</dbReference>
<gene>
    <name evidence="1" type="ORF">C8N32_1024</name>
</gene>
<organism evidence="1 2">
    <name type="scientific">Rhodovulum imhoffii</name>
    <dbReference type="NCBI Taxonomy" id="365340"/>
    <lineage>
        <taxon>Bacteria</taxon>
        <taxon>Pseudomonadati</taxon>
        <taxon>Pseudomonadota</taxon>
        <taxon>Alphaproteobacteria</taxon>
        <taxon>Rhodobacterales</taxon>
        <taxon>Paracoccaceae</taxon>
        <taxon>Rhodovulum</taxon>
    </lineage>
</organism>
<accession>A0A2T5BV82</accession>
<dbReference type="RefSeq" id="WP_107890778.1">
    <property type="nucleotide sequence ID" value="NZ_NHSI01000055.1"/>
</dbReference>
<dbReference type="EMBL" id="QAAA01000002">
    <property type="protein sequence ID" value="PTN03484.1"/>
    <property type="molecule type" value="Genomic_DNA"/>
</dbReference>
<dbReference type="Pfam" id="PF11112">
    <property type="entry name" value="PyocinActivator"/>
    <property type="match status" value="1"/>
</dbReference>
<dbReference type="OrthoDB" id="982642at2"/>
<protein>
    <submittedName>
        <fullName evidence="1">Pyocin activator protein PrtN</fullName>
    </submittedName>
</protein>
<comment type="caution">
    <text evidence="1">The sequence shown here is derived from an EMBL/GenBank/DDBJ whole genome shotgun (WGS) entry which is preliminary data.</text>
</comment>